<gene>
    <name evidence="3" type="ORF">SEMRO_982_G227670.1</name>
</gene>
<keyword evidence="2" id="KW-0472">Membrane</keyword>
<comment type="caution">
    <text evidence="3">The sequence shown here is derived from an EMBL/GenBank/DDBJ whole genome shotgun (WGS) entry which is preliminary data.</text>
</comment>
<sequence>METRHVILWMTVGYVLVLASLLQSSESLGIGRDLLQSVVGTLDMIQIKVEQEEDDEYRDDDNDDEDEEEQSDQH</sequence>
<keyword evidence="2" id="KW-0812">Transmembrane</keyword>
<reference evidence="3" key="1">
    <citation type="submission" date="2020-06" db="EMBL/GenBank/DDBJ databases">
        <authorList>
            <consortium name="Plant Systems Biology data submission"/>
        </authorList>
    </citation>
    <scope>NUCLEOTIDE SEQUENCE</scope>
    <source>
        <strain evidence="3">D6</strain>
    </source>
</reference>
<keyword evidence="2" id="KW-1133">Transmembrane helix</keyword>
<feature type="transmembrane region" description="Helical" evidence="2">
    <location>
        <begin position="6"/>
        <end position="22"/>
    </location>
</feature>
<name>A0A9N8HNF3_9STRA</name>
<feature type="compositionally biased region" description="Acidic residues" evidence="1">
    <location>
        <begin position="51"/>
        <end position="74"/>
    </location>
</feature>
<evidence type="ECO:0000313" key="3">
    <source>
        <dbReference type="EMBL" id="CAB9519025.1"/>
    </source>
</evidence>
<evidence type="ECO:0000313" key="4">
    <source>
        <dbReference type="Proteomes" id="UP001153069"/>
    </source>
</evidence>
<dbReference type="EMBL" id="CAICTM010000980">
    <property type="protein sequence ID" value="CAB9519025.1"/>
    <property type="molecule type" value="Genomic_DNA"/>
</dbReference>
<organism evidence="3 4">
    <name type="scientific">Seminavis robusta</name>
    <dbReference type="NCBI Taxonomy" id="568900"/>
    <lineage>
        <taxon>Eukaryota</taxon>
        <taxon>Sar</taxon>
        <taxon>Stramenopiles</taxon>
        <taxon>Ochrophyta</taxon>
        <taxon>Bacillariophyta</taxon>
        <taxon>Bacillariophyceae</taxon>
        <taxon>Bacillariophycidae</taxon>
        <taxon>Naviculales</taxon>
        <taxon>Naviculaceae</taxon>
        <taxon>Seminavis</taxon>
    </lineage>
</organism>
<evidence type="ECO:0000256" key="1">
    <source>
        <dbReference type="SAM" id="MobiDB-lite"/>
    </source>
</evidence>
<feature type="region of interest" description="Disordered" evidence="1">
    <location>
        <begin position="49"/>
        <end position="74"/>
    </location>
</feature>
<dbReference type="AlphaFoldDB" id="A0A9N8HNF3"/>
<protein>
    <submittedName>
        <fullName evidence="3">Uncharacterized protein</fullName>
    </submittedName>
</protein>
<keyword evidence="4" id="KW-1185">Reference proteome</keyword>
<evidence type="ECO:0000256" key="2">
    <source>
        <dbReference type="SAM" id="Phobius"/>
    </source>
</evidence>
<accession>A0A9N8HNF3</accession>
<proteinExistence type="predicted"/>
<dbReference type="Proteomes" id="UP001153069">
    <property type="component" value="Unassembled WGS sequence"/>
</dbReference>